<dbReference type="PANTHER" id="PTHR43311">
    <property type="entry name" value="GLUTAMATE--TRNA LIGASE"/>
    <property type="match status" value="1"/>
</dbReference>
<keyword evidence="7" id="KW-0963">Cytoplasm</keyword>
<evidence type="ECO:0000256" key="2">
    <source>
        <dbReference type="ARBA" id="ARBA00022598"/>
    </source>
</evidence>
<dbReference type="GO" id="GO:0006424">
    <property type="term" value="P:glutamyl-tRNA aminoacylation"/>
    <property type="evidence" value="ECO:0007669"/>
    <property type="project" value="UniProtKB-UniRule"/>
</dbReference>
<comment type="subcellular location">
    <subcellularLocation>
        <location evidence="7">Cytoplasm</location>
    </subcellularLocation>
</comment>
<evidence type="ECO:0000256" key="4">
    <source>
        <dbReference type="ARBA" id="ARBA00022840"/>
    </source>
</evidence>
<comment type="subunit">
    <text evidence="7">Monomer.</text>
</comment>
<evidence type="ECO:0000256" key="5">
    <source>
        <dbReference type="ARBA" id="ARBA00022917"/>
    </source>
</evidence>
<organism evidence="10 11">
    <name type="scientific">Sulfobacillus benefaciens</name>
    <dbReference type="NCBI Taxonomy" id="453960"/>
    <lineage>
        <taxon>Bacteria</taxon>
        <taxon>Bacillati</taxon>
        <taxon>Bacillota</taxon>
        <taxon>Clostridia</taxon>
        <taxon>Eubacteriales</taxon>
        <taxon>Clostridiales Family XVII. Incertae Sedis</taxon>
        <taxon>Sulfobacillus</taxon>
    </lineage>
</organism>
<sequence>MFFLVRTRYAPSPSGTLHVGGARTALFSYLFAKHYGGQFVLRVEDTDQTRLVSGSEEALMRSLAALGILWDEGPDVGGPFGPYRQSERLSQHQQYAAQLLEEGKAYRCYCTPDELEATRKARKAEGLPPRYMGTCRNLSSDDPIHGSGKPYVLRLKVPLSGVTVVDDLIRGQVTFENKILDDFVIVKTNGVPTYNFAVVIDDWAMRITHVIRAEEHLSNTPKQMLVYEALGFSLPKFAHIPMVLAPDHTKLSKRHGATAVEEYLEQGILPQALVNYLMLLGWSAPDGREFMTVKEAEELFTLDRVQHTAAVYDQKKLEWMNAQYLKQLPLAVVTDAVKPFVEQMGVSGGQGPSLESGVALVRERAHTLMDLAQGMRFLWQRPVQYDAKGVAKHFSHPEVATRLQALATTLGGLPGDKWEHDALAATFDTLASQLDIKRAELIHPCRLALTGQTVGPGLFELVAVLGQPETVTRLLNVVAMLKNEGHDIPTF</sequence>
<comment type="catalytic activity">
    <reaction evidence="7">
        <text>tRNA(Glu) + L-glutamate + ATP = L-glutamyl-tRNA(Glu) + AMP + diphosphate</text>
        <dbReference type="Rhea" id="RHEA:23540"/>
        <dbReference type="Rhea" id="RHEA-COMP:9663"/>
        <dbReference type="Rhea" id="RHEA-COMP:9680"/>
        <dbReference type="ChEBI" id="CHEBI:29985"/>
        <dbReference type="ChEBI" id="CHEBI:30616"/>
        <dbReference type="ChEBI" id="CHEBI:33019"/>
        <dbReference type="ChEBI" id="CHEBI:78442"/>
        <dbReference type="ChEBI" id="CHEBI:78520"/>
        <dbReference type="ChEBI" id="CHEBI:456215"/>
        <dbReference type="EC" id="6.1.1.17"/>
    </reaction>
</comment>
<dbReference type="InterPro" id="IPR020751">
    <property type="entry name" value="aa-tRNA-synth_I_codon-bd_sub2"/>
</dbReference>
<evidence type="ECO:0000313" key="11">
    <source>
        <dbReference type="Proteomes" id="UP000242972"/>
    </source>
</evidence>
<dbReference type="GO" id="GO:0005829">
    <property type="term" value="C:cytosol"/>
    <property type="evidence" value="ECO:0007669"/>
    <property type="project" value="TreeGrafter"/>
</dbReference>
<dbReference type="InterPro" id="IPR001412">
    <property type="entry name" value="aa-tRNA-synth_I_CS"/>
</dbReference>
<dbReference type="InterPro" id="IPR049940">
    <property type="entry name" value="GluQ/Sye"/>
</dbReference>
<accession>A0A2T2XEE9</accession>
<evidence type="ECO:0000256" key="6">
    <source>
        <dbReference type="ARBA" id="ARBA00023146"/>
    </source>
</evidence>
<dbReference type="HAMAP" id="MF_00022">
    <property type="entry name" value="Glu_tRNA_synth_type1"/>
    <property type="match status" value="1"/>
</dbReference>
<dbReference type="FunFam" id="3.40.50.620:FF:000045">
    <property type="entry name" value="Glutamate--tRNA ligase, mitochondrial"/>
    <property type="match status" value="1"/>
</dbReference>
<keyword evidence="5 7" id="KW-0648">Protein biosynthesis</keyword>
<feature type="domain" description="Aminoacyl-tRNA synthetase class I anticodon-binding" evidence="9">
    <location>
        <begin position="335"/>
        <end position="476"/>
    </location>
</feature>
<feature type="binding site" evidence="7">
    <location>
        <position position="253"/>
    </location>
    <ligand>
        <name>ATP</name>
        <dbReference type="ChEBI" id="CHEBI:30616"/>
    </ligand>
</feature>
<dbReference type="InterPro" id="IPR045462">
    <property type="entry name" value="aa-tRNA-synth_I_cd-bd"/>
</dbReference>
<dbReference type="AlphaFoldDB" id="A0A2T2XEE9"/>
<keyword evidence="4 7" id="KW-0067">ATP-binding</keyword>
<dbReference type="SUPFAM" id="SSF48163">
    <property type="entry name" value="An anticodon-binding domain of class I aminoacyl-tRNA synthetases"/>
    <property type="match status" value="1"/>
</dbReference>
<dbReference type="PANTHER" id="PTHR43311:SF2">
    <property type="entry name" value="GLUTAMATE--TRNA LIGASE, MITOCHONDRIAL-RELATED"/>
    <property type="match status" value="1"/>
</dbReference>
<proteinExistence type="inferred from homology"/>
<dbReference type="InterPro" id="IPR020058">
    <property type="entry name" value="Glu/Gln-tRNA-synth_Ib_cat-dom"/>
</dbReference>
<dbReference type="InterPro" id="IPR000924">
    <property type="entry name" value="Glu/Gln-tRNA-synth"/>
</dbReference>
<dbReference type="EMBL" id="PXYW01000030">
    <property type="protein sequence ID" value="PSR32881.1"/>
    <property type="molecule type" value="Genomic_DNA"/>
</dbReference>
<dbReference type="PRINTS" id="PR00987">
    <property type="entry name" value="TRNASYNTHGLU"/>
</dbReference>
<name>A0A2T2XEE9_9FIRM</name>
<comment type="caution">
    <text evidence="7">Lacks conserved residue(s) required for the propagation of feature annotation.</text>
</comment>
<dbReference type="InterPro" id="IPR008925">
    <property type="entry name" value="aa_tRNA-synth_I_cd-bd_sf"/>
</dbReference>
<evidence type="ECO:0000256" key="7">
    <source>
        <dbReference type="HAMAP-Rule" id="MF_00022"/>
    </source>
</evidence>
<dbReference type="Gene3D" id="1.10.10.350">
    <property type="match status" value="1"/>
</dbReference>
<feature type="domain" description="Glutamyl/glutaminyl-tRNA synthetase class Ib catalytic" evidence="8">
    <location>
        <begin position="5"/>
        <end position="319"/>
    </location>
</feature>
<dbReference type="GO" id="GO:0008270">
    <property type="term" value="F:zinc ion binding"/>
    <property type="evidence" value="ECO:0007669"/>
    <property type="project" value="InterPro"/>
</dbReference>
<dbReference type="Gene3D" id="3.40.50.620">
    <property type="entry name" value="HUPs"/>
    <property type="match status" value="1"/>
</dbReference>
<keyword evidence="2 7" id="KW-0436">Ligase</keyword>
<comment type="function">
    <text evidence="7">Catalyzes the attachment of glutamate to tRNA(Glu) in a two-step reaction: glutamate is first activated by ATP to form Glu-AMP and then transferred to the acceptor end of tRNA(Glu).</text>
</comment>
<evidence type="ECO:0000256" key="3">
    <source>
        <dbReference type="ARBA" id="ARBA00022741"/>
    </source>
</evidence>
<comment type="similarity">
    <text evidence="1 7">Belongs to the class-I aminoacyl-tRNA synthetase family. Glutamate--tRNA ligase type 1 subfamily.</text>
</comment>
<dbReference type="InterPro" id="IPR014729">
    <property type="entry name" value="Rossmann-like_a/b/a_fold"/>
</dbReference>
<dbReference type="GO" id="GO:0005524">
    <property type="term" value="F:ATP binding"/>
    <property type="evidence" value="ECO:0007669"/>
    <property type="project" value="UniProtKB-UniRule"/>
</dbReference>
<dbReference type="Proteomes" id="UP000242972">
    <property type="component" value="Unassembled WGS sequence"/>
</dbReference>
<keyword evidence="6 7" id="KW-0030">Aminoacyl-tRNA synthetase</keyword>
<evidence type="ECO:0000259" key="8">
    <source>
        <dbReference type="Pfam" id="PF00749"/>
    </source>
</evidence>
<gene>
    <name evidence="7" type="primary">gltX</name>
    <name evidence="10" type="ORF">C7B46_12410</name>
</gene>
<evidence type="ECO:0000259" key="9">
    <source>
        <dbReference type="Pfam" id="PF19269"/>
    </source>
</evidence>
<dbReference type="GO" id="GO:0000049">
    <property type="term" value="F:tRNA binding"/>
    <property type="evidence" value="ECO:0007669"/>
    <property type="project" value="InterPro"/>
</dbReference>
<feature type="short sequence motif" description="'KMSKS' region" evidence="7">
    <location>
        <begin position="250"/>
        <end position="254"/>
    </location>
</feature>
<reference evidence="10 11" key="1">
    <citation type="journal article" date="2014" name="BMC Genomics">
        <title>Comparison of environmental and isolate Sulfobacillus genomes reveals diverse carbon, sulfur, nitrogen, and hydrogen metabolisms.</title>
        <authorList>
            <person name="Justice N.B."/>
            <person name="Norman A."/>
            <person name="Brown C.T."/>
            <person name="Singh A."/>
            <person name="Thomas B.C."/>
            <person name="Banfield J.F."/>
        </authorList>
    </citation>
    <scope>NUCLEOTIDE SEQUENCE [LARGE SCALE GENOMIC DNA]</scope>
    <source>
        <strain evidence="10">AMDSBA4</strain>
    </source>
</reference>
<dbReference type="PROSITE" id="PS00178">
    <property type="entry name" value="AA_TRNA_LIGASE_I"/>
    <property type="match status" value="1"/>
</dbReference>
<dbReference type="Pfam" id="PF19269">
    <property type="entry name" value="Anticodon_2"/>
    <property type="match status" value="1"/>
</dbReference>
<protein>
    <recommendedName>
        <fullName evidence="7">Glutamate--tRNA ligase</fullName>
        <ecNumber evidence="7">6.1.1.17</ecNumber>
    </recommendedName>
    <alternativeName>
        <fullName evidence="7">Glutamyl-tRNA synthetase</fullName>
        <shortName evidence="7">GluRS</shortName>
    </alternativeName>
</protein>
<comment type="caution">
    <text evidence="10">The sequence shown here is derived from an EMBL/GenBank/DDBJ whole genome shotgun (WGS) entry which is preliminary data.</text>
</comment>
<dbReference type="GO" id="GO:0004818">
    <property type="term" value="F:glutamate-tRNA ligase activity"/>
    <property type="evidence" value="ECO:0007669"/>
    <property type="project" value="UniProtKB-UniRule"/>
</dbReference>
<dbReference type="EC" id="6.1.1.17" evidence="7"/>
<evidence type="ECO:0000256" key="1">
    <source>
        <dbReference type="ARBA" id="ARBA00007894"/>
    </source>
</evidence>
<dbReference type="InterPro" id="IPR004527">
    <property type="entry name" value="Glu-tRNA-ligase_bac/mito"/>
</dbReference>
<dbReference type="Pfam" id="PF00749">
    <property type="entry name" value="tRNA-synt_1c"/>
    <property type="match status" value="1"/>
</dbReference>
<evidence type="ECO:0000313" key="10">
    <source>
        <dbReference type="EMBL" id="PSR32881.1"/>
    </source>
</evidence>
<dbReference type="SUPFAM" id="SSF52374">
    <property type="entry name" value="Nucleotidylyl transferase"/>
    <property type="match status" value="1"/>
</dbReference>
<dbReference type="InterPro" id="IPR033910">
    <property type="entry name" value="GluRS_core"/>
</dbReference>
<dbReference type="NCBIfam" id="TIGR00464">
    <property type="entry name" value="gltX_bact"/>
    <property type="match status" value="1"/>
</dbReference>
<feature type="short sequence motif" description="'HIGH' region" evidence="7">
    <location>
        <begin position="11"/>
        <end position="21"/>
    </location>
</feature>
<keyword evidence="3 7" id="KW-0547">Nucleotide-binding</keyword>
<dbReference type="CDD" id="cd00808">
    <property type="entry name" value="GluRS_core"/>
    <property type="match status" value="1"/>
</dbReference>